<feature type="region of interest" description="Disordered" evidence="1">
    <location>
        <begin position="390"/>
        <end position="412"/>
    </location>
</feature>
<evidence type="ECO:0008006" key="4">
    <source>
        <dbReference type="Google" id="ProtNLM"/>
    </source>
</evidence>
<evidence type="ECO:0000256" key="1">
    <source>
        <dbReference type="SAM" id="MobiDB-lite"/>
    </source>
</evidence>
<proteinExistence type="predicted"/>
<accession>A0A5C3LHN8</accession>
<dbReference type="OrthoDB" id="3068811at2759"/>
<gene>
    <name evidence="2" type="ORF">BDQ12DRAFT_728910</name>
</gene>
<dbReference type="AlphaFoldDB" id="A0A5C3LHN8"/>
<evidence type="ECO:0000313" key="2">
    <source>
        <dbReference type="EMBL" id="TFK32155.1"/>
    </source>
</evidence>
<feature type="region of interest" description="Disordered" evidence="1">
    <location>
        <begin position="703"/>
        <end position="727"/>
    </location>
</feature>
<dbReference type="EMBL" id="ML213684">
    <property type="protein sequence ID" value="TFK32155.1"/>
    <property type="molecule type" value="Genomic_DNA"/>
</dbReference>
<keyword evidence="3" id="KW-1185">Reference proteome</keyword>
<dbReference type="Gene3D" id="3.80.10.10">
    <property type="entry name" value="Ribonuclease Inhibitor"/>
    <property type="match status" value="1"/>
</dbReference>
<evidence type="ECO:0000313" key="3">
    <source>
        <dbReference type="Proteomes" id="UP000308652"/>
    </source>
</evidence>
<reference evidence="2 3" key="1">
    <citation type="journal article" date="2019" name="Nat. Ecol. Evol.">
        <title>Megaphylogeny resolves global patterns of mushroom evolution.</title>
        <authorList>
            <person name="Varga T."/>
            <person name="Krizsan K."/>
            <person name="Foldi C."/>
            <person name="Dima B."/>
            <person name="Sanchez-Garcia M."/>
            <person name="Sanchez-Ramirez S."/>
            <person name="Szollosi G.J."/>
            <person name="Szarkandi J.G."/>
            <person name="Papp V."/>
            <person name="Albert L."/>
            <person name="Andreopoulos W."/>
            <person name="Angelini C."/>
            <person name="Antonin V."/>
            <person name="Barry K.W."/>
            <person name="Bougher N.L."/>
            <person name="Buchanan P."/>
            <person name="Buyck B."/>
            <person name="Bense V."/>
            <person name="Catcheside P."/>
            <person name="Chovatia M."/>
            <person name="Cooper J."/>
            <person name="Damon W."/>
            <person name="Desjardin D."/>
            <person name="Finy P."/>
            <person name="Geml J."/>
            <person name="Haridas S."/>
            <person name="Hughes K."/>
            <person name="Justo A."/>
            <person name="Karasinski D."/>
            <person name="Kautmanova I."/>
            <person name="Kiss B."/>
            <person name="Kocsube S."/>
            <person name="Kotiranta H."/>
            <person name="LaButti K.M."/>
            <person name="Lechner B.E."/>
            <person name="Liimatainen K."/>
            <person name="Lipzen A."/>
            <person name="Lukacs Z."/>
            <person name="Mihaltcheva S."/>
            <person name="Morgado L.N."/>
            <person name="Niskanen T."/>
            <person name="Noordeloos M.E."/>
            <person name="Ohm R.A."/>
            <person name="Ortiz-Santana B."/>
            <person name="Ovrebo C."/>
            <person name="Racz N."/>
            <person name="Riley R."/>
            <person name="Savchenko A."/>
            <person name="Shiryaev A."/>
            <person name="Soop K."/>
            <person name="Spirin V."/>
            <person name="Szebenyi C."/>
            <person name="Tomsovsky M."/>
            <person name="Tulloss R.E."/>
            <person name="Uehling J."/>
            <person name="Grigoriev I.V."/>
            <person name="Vagvolgyi C."/>
            <person name="Papp T."/>
            <person name="Martin F.M."/>
            <person name="Miettinen O."/>
            <person name="Hibbett D.S."/>
            <person name="Nagy L.G."/>
        </authorList>
    </citation>
    <scope>NUCLEOTIDE SEQUENCE [LARGE SCALE GENOMIC DNA]</scope>
    <source>
        <strain evidence="2 3">CBS 166.37</strain>
    </source>
</reference>
<protein>
    <recommendedName>
        <fullName evidence="4">F-box domain-containing protein</fullName>
    </recommendedName>
</protein>
<organism evidence="2 3">
    <name type="scientific">Crucibulum laeve</name>
    <dbReference type="NCBI Taxonomy" id="68775"/>
    <lineage>
        <taxon>Eukaryota</taxon>
        <taxon>Fungi</taxon>
        <taxon>Dikarya</taxon>
        <taxon>Basidiomycota</taxon>
        <taxon>Agaricomycotina</taxon>
        <taxon>Agaricomycetes</taxon>
        <taxon>Agaricomycetidae</taxon>
        <taxon>Agaricales</taxon>
        <taxon>Agaricineae</taxon>
        <taxon>Nidulariaceae</taxon>
        <taxon>Crucibulum</taxon>
    </lineage>
</organism>
<feature type="compositionally biased region" description="Low complexity" evidence="1">
    <location>
        <begin position="397"/>
        <end position="410"/>
    </location>
</feature>
<name>A0A5C3LHN8_9AGAR</name>
<dbReference type="SUPFAM" id="SSF52047">
    <property type="entry name" value="RNI-like"/>
    <property type="match status" value="1"/>
</dbReference>
<sequence>MNFSDFSSGLSDISDTEGERFDTVEPTRAIISPYLYTSGPIDRNDTCEQGGPAAATASFLSKPISTPSRLPFNEDLYLLKTVFSFLNSTEDRKHLVPLACTCKLFSELALDLLWEKQDSLLPLLKVLPTCKIKNDIYILSGHTTSANLARLFFYTKRVISFTVLDESTKQQSKPTIAQSNVPQPKPTIAQSTYLRLAQLAPSPLFPSLKHLHVPSVKASLAHIFLFMSPSLRSVELGDIGPGGDALEIATSFLATLPWEAPKLQRLVLHGSSHISIDDLHHIVHFKQLKSLELRNIVSIQDFTLFERLGHKLSKLEHLLVETYPLNYENVLPRVESMFENLCSLQVTALPSMIHDLLLTITSRRLQTLTLTPIVGSTCLNTPREVSSVWDHTPVDLSRSPSPAPNARSSRVTFDSPVEASDCYLGEPTEVEEDSFSWGSASAIKNKKKNLKGSKGDAVPEPQPEPPHRYFTPPPIPYTPPPAPASDFTRREMKTSTTIDTESLSKLRQSFVNLSSRWQDTLQSLTFDCWDVDNLPSFWPSSRTFELLDDVLLPLSQLKKLELLQIRNWKVKTLNETLQKIAPSWYRMRTLEFPLGDYSSPVDLSTVRIIAESSPELRSLQLCIDLQSIPAIPRLRNYTLNHPLEVLSAGSLVTAKDAHDLRKVARQLNILFPNIRTVQTHPGENEDQWTHIHDLLVTCQEVREDDKDRQQQTVASHHTRCPNGEQQM</sequence>
<dbReference type="Proteomes" id="UP000308652">
    <property type="component" value="Unassembled WGS sequence"/>
</dbReference>
<dbReference type="InterPro" id="IPR032675">
    <property type="entry name" value="LRR_dom_sf"/>
</dbReference>